<feature type="region of interest" description="Disordered" evidence="1">
    <location>
        <begin position="103"/>
        <end position="122"/>
    </location>
</feature>
<evidence type="ECO:0000256" key="2">
    <source>
        <dbReference type="SAM" id="SignalP"/>
    </source>
</evidence>
<dbReference type="AlphaFoldDB" id="J9DWC5"/>
<feature type="compositionally biased region" description="Polar residues" evidence="1">
    <location>
        <begin position="107"/>
        <end position="122"/>
    </location>
</feature>
<keyword evidence="2" id="KW-0732">Signal</keyword>
<evidence type="ECO:0000256" key="1">
    <source>
        <dbReference type="SAM" id="MobiDB-lite"/>
    </source>
</evidence>
<feature type="signal peptide" evidence="2">
    <location>
        <begin position="1"/>
        <end position="26"/>
    </location>
</feature>
<evidence type="ECO:0000313" key="3">
    <source>
        <dbReference type="EMBL" id="EJW21332.1"/>
    </source>
</evidence>
<dbReference type="Proteomes" id="UP000004836">
    <property type="component" value="Unassembled WGS sequence"/>
</dbReference>
<proteinExistence type="predicted"/>
<dbReference type="eggNOG" id="ENOG5030N9J">
    <property type="taxonomic scope" value="Bacteria"/>
</dbReference>
<protein>
    <recommendedName>
        <fullName evidence="5">DUF3035 domain-containing protein</fullName>
    </recommendedName>
</protein>
<organism evidence="3 4">
    <name type="scientific">alpha proteobacterium IMCC14465</name>
    <dbReference type="NCBI Taxonomy" id="1220535"/>
    <lineage>
        <taxon>Bacteria</taxon>
        <taxon>Pseudomonadati</taxon>
        <taxon>Pseudomonadota</taxon>
        <taxon>Alphaproteobacteria</taxon>
        <taxon>PS1 clade</taxon>
    </lineage>
</organism>
<dbReference type="InterPro" id="IPR021395">
    <property type="entry name" value="DUF3035"/>
</dbReference>
<feature type="chain" id="PRO_5003823121" description="DUF3035 domain-containing protein" evidence="2">
    <location>
        <begin position="27"/>
        <end position="142"/>
    </location>
</feature>
<keyword evidence="4" id="KW-1185">Reference proteome</keyword>
<name>J9DWC5_9PROT</name>
<comment type="caution">
    <text evidence="3">The sequence shown here is derived from an EMBL/GenBank/DDBJ whole genome shotgun (WGS) entry which is preliminary data.</text>
</comment>
<dbReference type="EMBL" id="ALYF01000003">
    <property type="protein sequence ID" value="EJW21332.1"/>
    <property type="molecule type" value="Genomic_DNA"/>
</dbReference>
<dbReference type="STRING" id="1220535.IMCC14465_11280"/>
<reference evidence="3 4" key="1">
    <citation type="journal article" date="2012" name="J. Bacteriol.">
        <title>Genome Sequence of Strain IMCC14465, Isolated from the East Sea, Belonging to the PS1 Clade of Alphaproteobacteria.</title>
        <authorList>
            <person name="Yang S.J."/>
            <person name="Kang I."/>
            <person name="Cho J.C."/>
        </authorList>
    </citation>
    <scope>NUCLEOTIDE SEQUENCE [LARGE SCALE GENOMIC DNA]</scope>
    <source>
        <strain evidence="3 4">IMCC14465</strain>
    </source>
</reference>
<sequence length="142" mass="15368">MTNLKMNRGKNILGLLCLTLTVSACGGGLSDALSYQKNPPDEFAILKKQPLIIPPDYSLKPPKEAGSKVARASTRVEAEEILTGREVDISEIASDGEKEILNRIGSDPSQNNVRSSMQNDGNNIVTKDKAVTEKLILNSTEE</sequence>
<evidence type="ECO:0000313" key="4">
    <source>
        <dbReference type="Proteomes" id="UP000004836"/>
    </source>
</evidence>
<dbReference type="PROSITE" id="PS51257">
    <property type="entry name" value="PROKAR_LIPOPROTEIN"/>
    <property type="match status" value="1"/>
</dbReference>
<dbReference type="Pfam" id="PF11233">
    <property type="entry name" value="DUF3035"/>
    <property type="match status" value="1"/>
</dbReference>
<accession>J9DWC5</accession>
<evidence type="ECO:0008006" key="5">
    <source>
        <dbReference type="Google" id="ProtNLM"/>
    </source>
</evidence>
<gene>
    <name evidence="3" type="ORF">IMCC14465_11280</name>
</gene>